<feature type="compositionally biased region" description="Acidic residues" evidence="5">
    <location>
        <begin position="512"/>
        <end position="522"/>
    </location>
</feature>
<feature type="compositionally biased region" description="Basic and acidic residues" evidence="5">
    <location>
        <begin position="247"/>
        <end position="296"/>
    </location>
</feature>
<dbReference type="GO" id="GO:0005634">
    <property type="term" value="C:nucleus"/>
    <property type="evidence" value="ECO:0007669"/>
    <property type="project" value="TreeGrafter"/>
</dbReference>
<evidence type="ECO:0000256" key="3">
    <source>
        <dbReference type="ARBA" id="ARBA00022771"/>
    </source>
</evidence>
<feature type="domain" description="C2H2-type" evidence="6">
    <location>
        <begin position="1473"/>
        <end position="1494"/>
    </location>
</feature>
<feature type="compositionally biased region" description="Basic and acidic residues" evidence="5">
    <location>
        <begin position="115"/>
        <end position="126"/>
    </location>
</feature>
<dbReference type="InterPro" id="IPR050688">
    <property type="entry name" value="Zinc_finger/UBP_domain"/>
</dbReference>
<evidence type="ECO:0000313" key="7">
    <source>
        <dbReference type="Proteomes" id="UP000694843"/>
    </source>
</evidence>
<reference evidence="8" key="1">
    <citation type="submission" date="2025-08" db="UniProtKB">
        <authorList>
            <consortium name="RefSeq"/>
        </authorList>
    </citation>
    <scope>IDENTIFICATION</scope>
    <source>
        <tissue evidence="8">Whole organism</tissue>
    </source>
</reference>
<feature type="compositionally biased region" description="Polar residues" evidence="5">
    <location>
        <begin position="76"/>
        <end position="98"/>
    </location>
</feature>
<feature type="compositionally biased region" description="Low complexity" evidence="5">
    <location>
        <begin position="442"/>
        <end position="454"/>
    </location>
</feature>
<feature type="region of interest" description="Disordered" evidence="5">
    <location>
        <begin position="63"/>
        <end position="140"/>
    </location>
</feature>
<feature type="compositionally biased region" description="Basic and acidic residues" evidence="5">
    <location>
        <begin position="702"/>
        <end position="715"/>
    </location>
</feature>
<proteinExistence type="predicted"/>
<dbReference type="KEGG" id="hazt:108674990"/>
<evidence type="ECO:0000313" key="8">
    <source>
        <dbReference type="RefSeq" id="XP_018018468.1"/>
    </source>
</evidence>
<evidence type="ECO:0000256" key="5">
    <source>
        <dbReference type="SAM" id="MobiDB-lite"/>
    </source>
</evidence>
<dbReference type="SMART" id="SM00355">
    <property type="entry name" value="ZnF_C2H2"/>
    <property type="match status" value="6"/>
</dbReference>
<feature type="region of interest" description="Disordered" evidence="5">
    <location>
        <begin position="1194"/>
        <end position="1230"/>
    </location>
</feature>
<evidence type="ECO:0000259" key="6">
    <source>
        <dbReference type="PROSITE" id="PS00028"/>
    </source>
</evidence>
<dbReference type="GO" id="GO:0003677">
    <property type="term" value="F:DNA binding"/>
    <property type="evidence" value="ECO:0007669"/>
    <property type="project" value="UniProtKB-KW"/>
</dbReference>
<organism evidence="7 8">
    <name type="scientific">Hyalella azteca</name>
    <name type="common">Amphipod</name>
    <dbReference type="NCBI Taxonomy" id="294128"/>
    <lineage>
        <taxon>Eukaryota</taxon>
        <taxon>Metazoa</taxon>
        <taxon>Ecdysozoa</taxon>
        <taxon>Arthropoda</taxon>
        <taxon>Crustacea</taxon>
        <taxon>Multicrustacea</taxon>
        <taxon>Malacostraca</taxon>
        <taxon>Eumalacostraca</taxon>
        <taxon>Peracarida</taxon>
        <taxon>Amphipoda</taxon>
        <taxon>Senticaudata</taxon>
        <taxon>Talitrida</taxon>
        <taxon>Talitroidea</taxon>
        <taxon>Hyalellidae</taxon>
        <taxon>Hyalella</taxon>
    </lineage>
</organism>
<keyword evidence="2" id="KW-0677">Repeat</keyword>
<keyword evidence="1" id="KW-0479">Metal-binding</keyword>
<feature type="region of interest" description="Disordered" evidence="5">
    <location>
        <begin position="413"/>
        <end position="458"/>
    </location>
</feature>
<dbReference type="CTD" id="36685"/>
<feature type="region of interest" description="Disordered" evidence="5">
    <location>
        <begin position="1"/>
        <end position="45"/>
    </location>
</feature>
<sequence>MANLVNGEKSMSSSSSPASVKNNAPQKGGNSFPCEASVSDCNESDSSYLDVSLADSISVYLGSSDDDITEKGSGTGTKENLTCSSKMISTSKETTPSNEDIDNHVEVDNTATGKGKIEDINKHAEVDNSATESGKVEDIDTHVEVDNSATERGKVEDIDNHVEVDNTATGKGKIEDINKHAEVDNSATESGKVEDIDKHVEVHNSATESGKIEDIDKHVEVDNSATESGKVEDINKCVEVDSSAMESGKEEDINKHVEVDRSATESGKEEDIDKHVEVDNSATERGKDIRTEDAISVDHCEVPTQVPRTEANLKLNEQNSQENCMDVEKFNETATNAPKICANQDNEITTGLLGKKRKLDDSDSDVIEIDDEQLSKKAKTTHISKSSTYKNGMFTNQVENNNLHASDDSMIIDDPEELPINAPKNDKLEKNATNPAVGQLPSQQISAQNQSSNKKSAEDVEILDSYVPENVSSAKLNSSKEINGSSSTEVSKEIQEDASPGKNSNKRKGTEENIEDETDEATPESPQNLAAILTPLKLDCTTEELSEVQSKTYSQFQSDYLMLLGILQNIDTVKVIDSHSKPSGRGGRARGGLHRGQGQNRGQDTQASSGSTKKFPEWQYPTTTRKSSNKKSSALTITIPTSPEIPTINTSKRTSRKSDSLSLPLKGSSAPLANARRARADDVDVAEIPTPAGAKPTVSATKRREESPEIEVVSEKKISTPGLNVKTPTVQKVAPAFVPASHAALLNILARPINMHPVSIAVKDRKELDGMVKAALVKSQQGFVEWLFGLQLLKDRMMCHKHPDKPVKLGLFQMPSILPSSGGYVWLSDCCSHGTKFVSIYSGSIFAIGLKEGISATSVLKLIYHWSCQTTVTNVENWVKVSREVIGRCYHYLRCVCSVILQDKLHSMGCHGSAVELGVVSLGTTTPDGAKKSVKVEILGLYDRQSKAFRLYASEPQSNVNSAQRFLHILKPVLSTVHHNAVIVCDGSIDKTSLPAMNYKKLVVCQHNHDGTREDSNSTIMSYLRKHVPKMFQNSLSTLTLEQVQLVLDELCWRETFGRSPSHSYINMMQQLAYLTYRETENNGLLCLLDFLAHTHSKCWRYVADSAAPPITLPPSPNPSLPSKNLYPLPAVIPINRSSAPAVHPAFDVDVNDINKNLVGVPQTIDVHPNNVISPVTHENKVVLTIVNNEIRSMRNTSKRPKPIRLEPASKTPTESPKNSTKATIKDTPTTTSIVAAASIKSPAPSISTVASGEPSLVTLDDTTTTSEVVSNNLSSSLNLPPGPNKPSTPSGFVSKPISFHLVNNPVSSQKPILPDPAPVVTEAASVTGAVSINNLGTPLSNSAIRPPPASNILQRSAAVPSNHITAVSNPASPIPTPSPVSSASVQSCPSPALSSSSSVVECITELQPGKTGKDLVSYYYGEVPGDSSVAREDNLCKIECHVCQASYIDNVEFYEHLKSHLFEKGLLGRVICPYCILSYSDDAAVAIHVERVHNPERMNDLLCRICMMSFETEEYLIRHMADKHVEAELPYRCEVCNYATSYYTKAIDHFRTEHRGAPYVQCHFCLLVRVVSPGDVASLSSWFLSHLLEHARGLRCTYCVLTLKNKSRKVMQAHMVTHASYKRRKDLVRYSSSTCKLVIPNLAALSSSRKNDANLSNPITNMRPAVAMSRLLDHNKSLSLNACNNNLCSECKRPLSTPGHYNSYQSCTQCPYATSCSAMMPRHYHVFHPALGQDRTYKMGPPIILPQPLVCCCGFSSNSGHRLATHLALCVTGNKTAYPEDVDDSLQTDNALQQRSKLKLNLAMFVSSQTGGGLKIAEENMS</sequence>
<feature type="compositionally biased region" description="Low complexity" evidence="5">
    <location>
        <begin position="10"/>
        <end position="19"/>
    </location>
</feature>
<dbReference type="InterPro" id="IPR013087">
    <property type="entry name" value="Znf_C2H2_type"/>
</dbReference>
<dbReference type="Gene3D" id="3.30.160.60">
    <property type="entry name" value="Classic Zinc Finger"/>
    <property type="match status" value="1"/>
</dbReference>
<feature type="compositionally biased region" description="Polar residues" evidence="5">
    <location>
        <begin position="600"/>
        <end position="612"/>
    </location>
</feature>
<dbReference type="Pfam" id="PF25429">
    <property type="entry name" value="zf-POGZ"/>
    <property type="match status" value="1"/>
</dbReference>
<evidence type="ECO:0000256" key="1">
    <source>
        <dbReference type="ARBA" id="ARBA00022723"/>
    </source>
</evidence>
<keyword evidence="7" id="KW-1185">Reference proteome</keyword>
<feature type="domain" description="C2H2-type" evidence="6">
    <location>
        <begin position="1441"/>
        <end position="1461"/>
    </location>
</feature>
<dbReference type="RefSeq" id="XP_018018468.1">
    <property type="nucleotide sequence ID" value="XM_018162979.2"/>
</dbReference>
<name>A0A8B7NXH6_HYAAZ</name>
<protein>
    <submittedName>
        <fullName evidence="8">Uncharacterized protein LOC108674990 isoform X1</fullName>
    </submittedName>
</protein>
<feature type="region of interest" description="Disordered" evidence="5">
    <location>
        <begin position="474"/>
        <end position="528"/>
    </location>
</feature>
<dbReference type="PANTHER" id="PTHR24403">
    <property type="entry name" value="ZINC FINGER PROTEIN"/>
    <property type="match status" value="1"/>
</dbReference>
<dbReference type="GeneID" id="108674990"/>
<dbReference type="InterPro" id="IPR057618">
    <property type="entry name" value="Znf_POGZ/Z280C-D-like"/>
</dbReference>
<dbReference type="PROSITE" id="PS00028">
    <property type="entry name" value="ZINC_FINGER_C2H2_1"/>
    <property type="match status" value="3"/>
</dbReference>
<dbReference type="Proteomes" id="UP000694843">
    <property type="component" value="Unplaced"/>
</dbReference>
<dbReference type="GO" id="GO:0010468">
    <property type="term" value="P:regulation of gene expression"/>
    <property type="evidence" value="ECO:0007669"/>
    <property type="project" value="TreeGrafter"/>
</dbReference>
<keyword evidence="4" id="KW-0862">Zinc</keyword>
<gene>
    <name evidence="8" type="primary">LOC108674990</name>
</gene>
<feature type="region of interest" description="Disordered" evidence="5">
    <location>
        <begin position="241"/>
        <end position="296"/>
    </location>
</feature>
<dbReference type="OrthoDB" id="10032537at2759"/>
<dbReference type="GO" id="GO:0008270">
    <property type="term" value="F:zinc ion binding"/>
    <property type="evidence" value="ECO:0007669"/>
    <property type="project" value="UniProtKB-KW"/>
</dbReference>
<feature type="compositionally biased region" description="Low complexity" evidence="5">
    <location>
        <begin position="622"/>
        <end position="648"/>
    </location>
</feature>
<feature type="region of interest" description="Disordered" evidence="5">
    <location>
        <begin position="689"/>
        <end position="715"/>
    </location>
</feature>
<evidence type="ECO:0000256" key="4">
    <source>
        <dbReference type="ARBA" id="ARBA00022833"/>
    </source>
</evidence>
<keyword evidence="3" id="KW-0863">Zinc-finger</keyword>
<evidence type="ECO:0000256" key="2">
    <source>
        <dbReference type="ARBA" id="ARBA00022737"/>
    </source>
</evidence>
<dbReference type="PANTHER" id="PTHR24403:SF67">
    <property type="entry name" value="FI01116P-RELATED"/>
    <property type="match status" value="1"/>
</dbReference>
<feature type="domain" description="C2H2-type" evidence="6">
    <location>
        <begin position="1504"/>
        <end position="1525"/>
    </location>
</feature>
<feature type="region of interest" description="Disordered" evidence="5">
    <location>
        <begin position="577"/>
        <end position="668"/>
    </location>
</feature>
<feature type="compositionally biased region" description="Low complexity" evidence="5">
    <location>
        <begin position="1220"/>
        <end position="1230"/>
    </location>
</feature>
<feature type="compositionally biased region" description="Polar residues" evidence="5">
    <location>
        <begin position="474"/>
        <end position="489"/>
    </location>
</feature>
<feature type="compositionally biased region" description="Polar residues" evidence="5">
    <location>
        <begin position="20"/>
        <end position="29"/>
    </location>
</feature>
<accession>A0A8B7NXH6</accession>